<dbReference type="CDD" id="cd01012">
    <property type="entry name" value="YcaC_related"/>
    <property type="match status" value="1"/>
</dbReference>
<evidence type="ECO:0000313" key="3">
    <source>
        <dbReference type="EnsemblMetazoa" id="Aqu2.1.43368_001"/>
    </source>
</evidence>
<dbReference type="InterPro" id="IPR050993">
    <property type="entry name" value="Isochorismatase_domain"/>
</dbReference>
<dbReference type="PANTHER" id="PTHR14119">
    <property type="entry name" value="HYDROLASE"/>
    <property type="match status" value="1"/>
</dbReference>
<dbReference type="InterPro" id="IPR000868">
    <property type="entry name" value="Isochorismatase-like_dom"/>
</dbReference>
<dbReference type="InterPro" id="IPR036380">
    <property type="entry name" value="Isochorismatase-like_sf"/>
</dbReference>
<reference evidence="3" key="2">
    <citation type="submission" date="2017-05" db="UniProtKB">
        <authorList>
            <consortium name="EnsemblMetazoa"/>
        </authorList>
    </citation>
    <scope>IDENTIFICATION</scope>
</reference>
<name>A0A1X7VVD9_AMPQE</name>
<comment type="similarity">
    <text evidence="1">Belongs to the isochorismatase family.</text>
</comment>
<accession>A0A1X7VVD9</accession>
<organism evidence="3">
    <name type="scientific">Amphimedon queenslandica</name>
    <name type="common">Sponge</name>
    <dbReference type="NCBI Taxonomy" id="400682"/>
    <lineage>
        <taxon>Eukaryota</taxon>
        <taxon>Metazoa</taxon>
        <taxon>Porifera</taxon>
        <taxon>Demospongiae</taxon>
        <taxon>Heteroscleromorpha</taxon>
        <taxon>Haplosclerida</taxon>
        <taxon>Niphatidae</taxon>
        <taxon>Amphimedon</taxon>
    </lineage>
</organism>
<gene>
    <name evidence="3" type="primary">100634343</name>
</gene>
<dbReference type="Pfam" id="PF00857">
    <property type="entry name" value="Isochorismatase"/>
    <property type="match status" value="1"/>
</dbReference>
<feature type="domain" description="Isochorismatase-like" evidence="2">
    <location>
        <begin position="19"/>
        <end position="164"/>
    </location>
</feature>
<dbReference type="InParanoid" id="A0A1X7VVD9"/>
<dbReference type="eggNOG" id="KOG4044">
    <property type="taxonomic scope" value="Eukaryota"/>
</dbReference>
<dbReference type="EnsemblMetazoa" id="Aqu2.1.43368_001">
    <property type="protein sequence ID" value="Aqu2.1.43368_001"/>
    <property type="gene ID" value="Aqu2.1.43368"/>
</dbReference>
<dbReference type="AlphaFoldDB" id="A0A1X7VVD9"/>
<dbReference type="KEGG" id="aqu:100634343"/>
<dbReference type="SUPFAM" id="SSF52499">
    <property type="entry name" value="Isochorismatase-like hydrolases"/>
    <property type="match status" value="1"/>
</dbReference>
<proteinExistence type="inferred from homology"/>
<dbReference type="FunFam" id="3.40.50.850:FF:000001">
    <property type="entry name" value="Isochorismatase domain-containing protein 1"/>
    <property type="match status" value="1"/>
</dbReference>
<sequence length="199" mass="22350">MAAQVLRNVGRLATNNCYFFLCDMQEKFQPIIRYFPEITTVAKKMVEAANILEIPVIATEQYPKGLGNTVKDIDISKAQVFEKTKFSMVIPEVEEILRAESSRKSVVLFGIETQVCVQQTCLDLIERGFDVHVVADGCSSRSQVDRFFAFERMRQCGAFVSTSESVLFELLGDSKHPKFKQVQPLVKTSAPDSGLLTKL</sequence>
<evidence type="ECO:0000313" key="4">
    <source>
        <dbReference type="Proteomes" id="UP000007879"/>
    </source>
</evidence>
<dbReference type="Gene3D" id="3.40.50.850">
    <property type="entry name" value="Isochorismatase-like"/>
    <property type="match status" value="1"/>
</dbReference>
<evidence type="ECO:0000256" key="1">
    <source>
        <dbReference type="ARBA" id="ARBA00006336"/>
    </source>
</evidence>
<dbReference type="STRING" id="400682.A0A1X7VVD9"/>
<dbReference type="PANTHER" id="PTHR14119:SF3">
    <property type="entry name" value="ISOCHORISMATASE DOMAIN-CONTAINING PROTEIN 2"/>
    <property type="match status" value="1"/>
</dbReference>
<reference evidence="4" key="1">
    <citation type="journal article" date="2010" name="Nature">
        <title>The Amphimedon queenslandica genome and the evolution of animal complexity.</title>
        <authorList>
            <person name="Srivastava M."/>
            <person name="Simakov O."/>
            <person name="Chapman J."/>
            <person name="Fahey B."/>
            <person name="Gauthier M.E."/>
            <person name="Mitros T."/>
            <person name="Richards G.S."/>
            <person name="Conaco C."/>
            <person name="Dacre M."/>
            <person name="Hellsten U."/>
            <person name="Larroux C."/>
            <person name="Putnam N.H."/>
            <person name="Stanke M."/>
            <person name="Adamska M."/>
            <person name="Darling A."/>
            <person name="Degnan S.M."/>
            <person name="Oakley T.H."/>
            <person name="Plachetzki D.C."/>
            <person name="Zhai Y."/>
            <person name="Adamski M."/>
            <person name="Calcino A."/>
            <person name="Cummins S.F."/>
            <person name="Goodstein D.M."/>
            <person name="Harris C."/>
            <person name="Jackson D.J."/>
            <person name="Leys S.P."/>
            <person name="Shu S."/>
            <person name="Woodcroft B.J."/>
            <person name="Vervoort M."/>
            <person name="Kosik K.S."/>
            <person name="Manning G."/>
            <person name="Degnan B.M."/>
            <person name="Rokhsar D.S."/>
        </authorList>
    </citation>
    <scope>NUCLEOTIDE SEQUENCE [LARGE SCALE GENOMIC DNA]</scope>
</reference>
<evidence type="ECO:0000259" key="2">
    <source>
        <dbReference type="Pfam" id="PF00857"/>
    </source>
</evidence>
<dbReference type="OMA" id="QHACANI"/>
<dbReference type="EnsemblMetazoa" id="XM_003382724.3">
    <property type="protein sequence ID" value="XP_003382772.1"/>
    <property type="gene ID" value="LOC100634343"/>
</dbReference>
<protein>
    <recommendedName>
        <fullName evidence="2">Isochorismatase-like domain-containing protein</fullName>
    </recommendedName>
</protein>
<keyword evidence="4" id="KW-1185">Reference proteome</keyword>
<dbReference type="Proteomes" id="UP000007879">
    <property type="component" value="Unassembled WGS sequence"/>
</dbReference>
<dbReference type="OrthoDB" id="269496at2759"/>